<evidence type="ECO:0000313" key="3">
    <source>
        <dbReference type="Proteomes" id="UP000770661"/>
    </source>
</evidence>
<protein>
    <submittedName>
        <fullName evidence="2">Uncharacterized protein</fullName>
    </submittedName>
</protein>
<evidence type="ECO:0000256" key="1">
    <source>
        <dbReference type="SAM" id="MobiDB-lite"/>
    </source>
</evidence>
<gene>
    <name evidence="2" type="ORF">GWK47_045914</name>
</gene>
<accession>A0A8J5CHA5</accession>
<sequence>MDDPGAPMQARGLGGEQGGSPPRQRPGRYKPGEVSSPYLRSYGHCPVYPPVQGDKAQPGDFSLSSSVLPSITPAHHQPLIAITLTSPGGSDLHAHRIPRIARPHPHAEADVMVVTLMSPGTTATEGTNSTRLSNKMGKELDS</sequence>
<evidence type="ECO:0000313" key="2">
    <source>
        <dbReference type="EMBL" id="KAG0721698.1"/>
    </source>
</evidence>
<organism evidence="2 3">
    <name type="scientific">Chionoecetes opilio</name>
    <name type="common">Atlantic snow crab</name>
    <name type="synonym">Cancer opilio</name>
    <dbReference type="NCBI Taxonomy" id="41210"/>
    <lineage>
        <taxon>Eukaryota</taxon>
        <taxon>Metazoa</taxon>
        <taxon>Ecdysozoa</taxon>
        <taxon>Arthropoda</taxon>
        <taxon>Crustacea</taxon>
        <taxon>Multicrustacea</taxon>
        <taxon>Malacostraca</taxon>
        <taxon>Eumalacostraca</taxon>
        <taxon>Eucarida</taxon>
        <taxon>Decapoda</taxon>
        <taxon>Pleocyemata</taxon>
        <taxon>Brachyura</taxon>
        <taxon>Eubrachyura</taxon>
        <taxon>Majoidea</taxon>
        <taxon>Majidae</taxon>
        <taxon>Chionoecetes</taxon>
    </lineage>
</organism>
<feature type="region of interest" description="Disordered" evidence="1">
    <location>
        <begin position="119"/>
        <end position="142"/>
    </location>
</feature>
<name>A0A8J5CHA5_CHIOP</name>
<reference evidence="2" key="1">
    <citation type="submission" date="2020-07" db="EMBL/GenBank/DDBJ databases">
        <title>The High-quality genome of the commercially important snow crab, Chionoecetes opilio.</title>
        <authorList>
            <person name="Jeong J.-H."/>
            <person name="Ryu S."/>
        </authorList>
    </citation>
    <scope>NUCLEOTIDE SEQUENCE</scope>
    <source>
        <strain evidence="2">MADBK_172401_WGS</strain>
        <tissue evidence="2">Digestive gland</tissue>
    </source>
</reference>
<keyword evidence="3" id="KW-1185">Reference proteome</keyword>
<dbReference type="Proteomes" id="UP000770661">
    <property type="component" value="Unassembled WGS sequence"/>
</dbReference>
<feature type="compositionally biased region" description="Polar residues" evidence="1">
    <location>
        <begin position="119"/>
        <end position="133"/>
    </location>
</feature>
<feature type="region of interest" description="Disordered" evidence="1">
    <location>
        <begin position="1"/>
        <end position="62"/>
    </location>
</feature>
<dbReference type="AlphaFoldDB" id="A0A8J5CHA5"/>
<proteinExistence type="predicted"/>
<dbReference type="EMBL" id="JACEEZ010010619">
    <property type="protein sequence ID" value="KAG0721698.1"/>
    <property type="molecule type" value="Genomic_DNA"/>
</dbReference>
<comment type="caution">
    <text evidence="2">The sequence shown here is derived from an EMBL/GenBank/DDBJ whole genome shotgun (WGS) entry which is preliminary data.</text>
</comment>